<accession>A0AAV4XCE3</accession>
<reference evidence="1 2" key="1">
    <citation type="submission" date="2021-06" db="EMBL/GenBank/DDBJ databases">
        <title>Caerostris extrusa draft genome.</title>
        <authorList>
            <person name="Kono N."/>
            <person name="Arakawa K."/>
        </authorList>
    </citation>
    <scope>NUCLEOTIDE SEQUENCE [LARGE SCALE GENOMIC DNA]</scope>
</reference>
<sequence>MVKNSPFPNATQAKLKFTFNSPVTLINNTNFPPTEAAHRQAKFSNTKYISSANTSEFCSRGQLIFASKF</sequence>
<proteinExistence type="predicted"/>
<dbReference type="Proteomes" id="UP001054945">
    <property type="component" value="Unassembled WGS sequence"/>
</dbReference>
<evidence type="ECO:0000313" key="1">
    <source>
        <dbReference type="EMBL" id="GIY91488.1"/>
    </source>
</evidence>
<organism evidence="1 2">
    <name type="scientific">Caerostris extrusa</name>
    <name type="common">Bark spider</name>
    <name type="synonym">Caerostris bankana</name>
    <dbReference type="NCBI Taxonomy" id="172846"/>
    <lineage>
        <taxon>Eukaryota</taxon>
        <taxon>Metazoa</taxon>
        <taxon>Ecdysozoa</taxon>
        <taxon>Arthropoda</taxon>
        <taxon>Chelicerata</taxon>
        <taxon>Arachnida</taxon>
        <taxon>Araneae</taxon>
        <taxon>Araneomorphae</taxon>
        <taxon>Entelegynae</taxon>
        <taxon>Araneoidea</taxon>
        <taxon>Araneidae</taxon>
        <taxon>Caerostris</taxon>
    </lineage>
</organism>
<dbReference type="AlphaFoldDB" id="A0AAV4XCE3"/>
<name>A0AAV4XCE3_CAEEX</name>
<keyword evidence="2" id="KW-1185">Reference proteome</keyword>
<comment type="caution">
    <text evidence="1">The sequence shown here is derived from an EMBL/GenBank/DDBJ whole genome shotgun (WGS) entry which is preliminary data.</text>
</comment>
<evidence type="ECO:0000313" key="2">
    <source>
        <dbReference type="Proteomes" id="UP001054945"/>
    </source>
</evidence>
<dbReference type="EMBL" id="BPLR01000019">
    <property type="protein sequence ID" value="GIY91488.1"/>
    <property type="molecule type" value="Genomic_DNA"/>
</dbReference>
<protein>
    <submittedName>
        <fullName evidence="1">Uncharacterized protein</fullName>
    </submittedName>
</protein>
<gene>
    <name evidence="1" type="ORF">CEXT_677641</name>
</gene>